<evidence type="ECO:0000256" key="3">
    <source>
        <dbReference type="ARBA" id="ARBA00022840"/>
    </source>
</evidence>
<dbReference type="KEGG" id="daf:Desaf_0321"/>
<comment type="similarity">
    <text evidence="4">In the N-terminal section; belongs to the acetate CoA ligase alpha subunit family.</text>
</comment>
<dbReference type="Pfam" id="PF13549">
    <property type="entry name" value="ATP-grasp_5"/>
    <property type="match status" value="1"/>
</dbReference>
<dbReference type="PROSITE" id="PS50975">
    <property type="entry name" value="ATP_GRASP"/>
    <property type="match status" value="1"/>
</dbReference>
<dbReference type="PANTHER" id="PTHR43334:SF1">
    <property type="entry name" value="3-HYDROXYPROPIONATE--COA LIGASE [ADP-FORMING]"/>
    <property type="match status" value="1"/>
</dbReference>
<dbReference type="GO" id="GO:0005524">
    <property type="term" value="F:ATP binding"/>
    <property type="evidence" value="ECO:0007669"/>
    <property type="project" value="UniProtKB-UniRule"/>
</dbReference>
<dbReference type="Gene3D" id="3.30.1490.20">
    <property type="entry name" value="ATP-grasp fold, A domain"/>
    <property type="match status" value="1"/>
</dbReference>
<evidence type="ECO:0000256" key="2">
    <source>
        <dbReference type="ARBA" id="ARBA00022741"/>
    </source>
</evidence>
<keyword evidence="1" id="KW-0436">Ligase</keyword>
<gene>
    <name evidence="8" type="ORF">Desaf_0321</name>
</gene>
<evidence type="ECO:0000259" key="7">
    <source>
        <dbReference type="PROSITE" id="PS51186"/>
    </source>
</evidence>
<proteinExistence type="inferred from homology"/>
<feature type="domain" description="N-acetyltransferase" evidence="7">
    <location>
        <begin position="736"/>
        <end position="892"/>
    </location>
</feature>
<dbReference type="SUPFAM" id="SSF51735">
    <property type="entry name" value="NAD(P)-binding Rossmann-fold domains"/>
    <property type="match status" value="1"/>
</dbReference>
<dbReference type="InterPro" id="IPR051538">
    <property type="entry name" value="Acyl-CoA_Synth/Transferase"/>
</dbReference>
<keyword evidence="3 5" id="KW-0067">ATP-binding</keyword>
<dbReference type="Pfam" id="PF13380">
    <property type="entry name" value="CoA_binding_2"/>
    <property type="match status" value="1"/>
</dbReference>
<evidence type="ECO:0000313" key="8">
    <source>
        <dbReference type="EMBL" id="EGJ48678.1"/>
    </source>
</evidence>
<dbReference type="PANTHER" id="PTHR43334">
    <property type="entry name" value="ACETATE--COA LIGASE [ADP-FORMING]"/>
    <property type="match status" value="1"/>
</dbReference>
<dbReference type="InterPro" id="IPR000182">
    <property type="entry name" value="GNAT_dom"/>
</dbReference>
<dbReference type="InterPro" id="IPR003781">
    <property type="entry name" value="CoA-bd"/>
</dbReference>
<dbReference type="SMART" id="SM00881">
    <property type="entry name" value="CoA_binding"/>
    <property type="match status" value="1"/>
</dbReference>
<dbReference type="SUPFAM" id="SSF52210">
    <property type="entry name" value="Succinyl-CoA synthetase domains"/>
    <property type="match status" value="2"/>
</dbReference>
<dbReference type="Pfam" id="PF13607">
    <property type="entry name" value="Succ_CoA_lig"/>
    <property type="match status" value="1"/>
</dbReference>
<dbReference type="InterPro" id="IPR032875">
    <property type="entry name" value="Succ_CoA_lig_flav_dom"/>
</dbReference>
<dbReference type="PROSITE" id="PS51186">
    <property type="entry name" value="GNAT"/>
    <property type="match status" value="1"/>
</dbReference>
<name>F3YU72_DESAF</name>
<accession>F3YU72</accession>
<evidence type="ECO:0000256" key="5">
    <source>
        <dbReference type="PROSITE-ProRule" id="PRU00409"/>
    </source>
</evidence>
<dbReference type="GO" id="GO:0016747">
    <property type="term" value="F:acyltransferase activity, transferring groups other than amino-acyl groups"/>
    <property type="evidence" value="ECO:0007669"/>
    <property type="project" value="InterPro"/>
</dbReference>
<evidence type="ECO:0000256" key="1">
    <source>
        <dbReference type="ARBA" id="ARBA00022598"/>
    </source>
</evidence>
<dbReference type="STRING" id="690850.Desaf_0321"/>
<sequence length="893" mass="96934">MSVTNLDALFRPTSVAVIGASNKPRSPGSIVMRNLLSGRFLGPVMPVTATDEAVSGVLTYKDVDTLPITPDMAVICTPPSHTPDYIRKLGKRGTRAAIIIGPGFATLESEERGRLEYETHEAAKHYGMRLLGPNCMGLISPSAGLNASLAHTDAAQGRIAFVTQSDSLFTTVLDWAQGSGIGFSHFISLGDQLDVNFAAVLDYLGSDTMTRSILLYVESICDARSFMSAARASARNKPILVIKPGGNVPEYRPEQACALRQEDADSVYDVAFRRAGIVRVNSVDGLFDGARTLVRTQTLFSDGLAILANGRSVGLLAADACVSGGGVLAELAEDTRKALAGIRSSHRPGQNPVVLHFDADAQAYEQAIKALLHDPSVAAVLVLHVPFAEVPSEKIAEAVAHTVSQTKRVVLTSWLGTESDRASRQIFRQAGVPTFDTPDKAVSAYLHMVTYRRNQQLLMESPDSLPADFFPDTDKARTIVAQALAEKRYKLSEAEARGVLAAYGVPVVETRTCASAREAVQIAEELGFPVALKVRSPQVPQPFIVGGVMLDIETPEQLWEVAPSLVSRVHRHMPEAYIDGFVVQQMGRRPGAHELFVGAFIDPIFGPVVRFGHGGMAFKVIRDTAVALPPLNMSLARELISRTRIARLLSGAGPLPAADVDDICLTLIQVTQLMIDVPQITDLEINPLFADDKGVLALGAQIKVARTTQTGPERLAIRPYPKELEEAAALKDGSKVLLRPIRPEDAPAHFDFVKSLTADDLRLRFFGAPREFEFADMASFTQIDYDREMAFIATRQLQSGDSETLGVVRTSTKPDNSSAEYAIIVRGDMKGKGLGRLLLEKMIRYVKSRGTKVLEAQTLPENKAMIGLSQRLGFIVRTDYEDDIVEMKLTLNP</sequence>
<dbReference type="Gene3D" id="3.30.470.20">
    <property type="entry name" value="ATP-grasp fold, B domain"/>
    <property type="match status" value="1"/>
</dbReference>
<evidence type="ECO:0000313" key="9">
    <source>
        <dbReference type="Proteomes" id="UP000007844"/>
    </source>
</evidence>
<organism evidence="8 9">
    <name type="scientific">Desulfocurvibacter africanus subsp. africanus str. Walvis Bay</name>
    <dbReference type="NCBI Taxonomy" id="690850"/>
    <lineage>
        <taxon>Bacteria</taxon>
        <taxon>Pseudomonadati</taxon>
        <taxon>Thermodesulfobacteriota</taxon>
        <taxon>Desulfovibrionia</taxon>
        <taxon>Desulfovibrionales</taxon>
        <taxon>Desulfovibrionaceae</taxon>
        <taxon>Desulfocurvibacter</taxon>
    </lineage>
</organism>
<feature type="domain" description="ATP-grasp" evidence="6">
    <location>
        <begin position="497"/>
        <end position="533"/>
    </location>
</feature>
<dbReference type="AlphaFoldDB" id="F3YU72"/>
<dbReference type="InterPro" id="IPR016102">
    <property type="entry name" value="Succinyl-CoA_synth-like"/>
</dbReference>
<dbReference type="GO" id="GO:0046872">
    <property type="term" value="F:metal ion binding"/>
    <property type="evidence" value="ECO:0007669"/>
    <property type="project" value="InterPro"/>
</dbReference>
<dbReference type="InterPro" id="IPR011761">
    <property type="entry name" value="ATP-grasp"/>
</dbReference>
<dbReference type="eggNOG" id="COG1670">
    <property type="taxonomic scope" value="Bacteria"/>
</dbReference>
<dbReference type="SUPFAM" id="SSF55729">
    <property type="entry name" value="Acyl-CoA N-acyltransferases (Nat)"/>
    <property type="match status" value="1"/>
</dbReference>
<dbReference type="Gene3D" id="3.40.630.30">
    <property type="match status" value="1"/>
</dbReference>
<dbReference type="Gene3D" id="3.40.50.261">
    <property type="entry name" value="Succinyl-CoA synthetase domains"/>
    <property type="match status" value="2"/>
</dbReference>
<dbReference type="RefSeq" id="WP_014258530.1">
    <property type="nucleotide sequence ID" value="NC_016629.1"/>
</dbReference>
<dbReference type="eggNOG" id="COG1042">
    <property type="taxonomic scope" value="Bacteria"/>
</dbReference>
<dbReference type="FunFam" id="3.30.1490.20:FF:000020">
    <property type="entry name" value="Protein lysine acetyltransferase"/>
    <property type="match status" value="1"/>
</dbReference>
<dbReference type="Gene3D" id="3.40.50.720">
    <property type="entry name" value="NAD(P)-binding Rossmann-like Domain"/>
    <property type="match status" value="1"/>
</dbReference>
<keyword evidence="9" id="KW-1185">Reference proteome</keyword>
<dbReference type="Proteomes" id="UP000007844">
    <property type="component" value="Chromosome"/>
</dbReference>
<dbReference type="eggNOG" id="COG0045">
    <property type="taxonomic scope" value="Bacteria"/>
</dbReference>
<reference evidence="8 9" key="1">
    <citation type="journal article" date="2011" name="J. Bacteriol.">
        <title>Genome sequence of the mercury-methylating and pleomorphic Desulfovibrio africanus Strain Walvis Bay.</title>
        <authorList>
            <person name="Brown S.D."/>
            <person name="Wall J.D."/>
            <person name="Kucken A.M."/>
            <person name="Gilmour C.C."/>
            <person name="Podar M."/>
            <person name="Brandt C.C."/>
            <person name="Teshima H."/>
            <person name="Detter J.C."/>
            <person name="Han C.S."/>
            <person name="Land M.L."/>
            <person name="Lucas S."/>
            <person name="Han J."/>
            <person name="Pennacchio L."/>
            <person name="Nolan M."/>
            <person name="Pitluck S."/>
            <person name="Woyke T."/>
            <person name="Goodwin L."/>
            <person name="Palumbo A.V."/>
            <person name="Elias D.A."/>
        </authorList>
    </citation>
    <scope>NUCLEOTIDE SEQUENCE [LARGE SCALE GENOMIC DNA]</scope>
    <source>
        <strain evidence="8 9">Walvis Bay</strain>
    </source>
</reference>
<dbReference type="SUPFAM" id="SSF56059">
    <property type="entry name" value="Glutathione synthetase ATP-binding domain-like"/>
    <property type="match status" value="1"/>
</dbReference>
<keyword evidence="2 5" id="KW-0547">Nucleotide-binding</keyword>
<dbReference type="InterPro" id="IPR013815">
    <property type="entry name" value="ATP_grasp_subdomain_1"/>
</dbReference>
<dbReference type="InterPro" id="IPR036291">
    <property type="entry name" value="NAD(P)-bd_dom_sf"/>
</dbReference>
<protein>
    <submittedName>
        <fullName evidence="8">CoA-binding domain protein</fullName>
    </submittedName>
</protein>
<dbReference type="HOGENOM" id="CLU_007415_0_2_7"/>
<evidence type="ECO:0000259" key="6">
    <source>
        <dbReference type="PROSITE" id="PS50975"/>
    </source>
</evidence>
<dbReference type="Pfam" id="PF13302">
    <property type="entry name" value="Acetyltransf_3"/>
    <property type="match status" value="1"/>
</dbReference>
<dbReference type="GO" id="GO:0016874">
    <property type="term" value="F:ligase activity"/>
    <property type="evidence" value="ECO:0007669"/>
    <property type="project" value="UniProtKB-KW"/>
</dbReference>
<dbReference type="EMBL" id="CP003221">
    <property type="protein sequence ID" value="EGJ48678.1"/>
    <property type="molecule type" value="Genomic_DNA"/>
</dbReference>
<evidence type="ECO:0000256" key="4">
    <source>
        <dbReference type="ARBA" id="ARBA00060888"/>
    </source>
</evidence>
<dbReference type="InterPro" id="IPR016181">
    <property type="entry name" value="Acyl_CoA_acyltransferase"/>
</dbReference>